<dbReference type="RefSeq" id="WP_178933916.1">
    <property type="nucleotide sequence ID" value="NZ_JACBAZ010000008.1"/>
</dbReference>
<dbReference type="Pfam" id="PF06962">
    <property type="entry name" value="rRNA_methylase"/>
    <property type="match status" value="1"/>
</dbReference>
<dbReference type="SUPFAM" id="SSF53335">
    <property type="entry name" value="S-adenosyl-L-methionine-dependent methyltransferases"/>
    <property type="match status" value="1"/>
</dbReference>
<dbReference type="Proteomes" id="UP000557872">
    <property type="component" value="Unassembled WGS sequence"/>
</dbReference>
<keyword evidence="2" id="KW-1185">Reference proteome</keyword>
<dbReference type="GO" id="GO:0032259">
    <property type="term" value="P:methylation"/>
    <property type="evidence" value="ECO:0007669"/>
    <property type="project" value="UniProtKB-KW"/>
</dbReference>
<sequence length="195" mass="20887">MKELTVEGSLIHWGHAFLQERVTPGSSVVDATLGNGHDALFLAGLVGAGGRLFGFDIQTAAIGKSRQRLEDGGISAASYQLFCCGHERMLDQIGERFLGKIQAVMFNLGYLPGADKQVITHGDSSLMAMDQALRLLGSGGVLSVMCYPGHSGGDTEAAQVLSWVLEREASFVECCCIRRAKASKRSPFLLLIVMP</sequence>
<keyword evidence="1" id="KW-0489">Methyltransferase</keyword>
<protein>
    <submittedName>
        <fullName evidence="1">SAM-dependent methyltransferase</fullName>
    </submittedName>
</protein>
<dbReference type="InterPro" id="IPR029063">
    <property type="entry name" value="SAM-dependent_MTases_sf"/>
</dbReference>
<gene>
    <name evidence="1" type="ORF">HW115_15760</name>
</gene>
<reference evidence="1 2" key="1">
    <citation type="submission" date="2020-07" db="EMBL/GenBank/DDBJ databases">
        <title>Roseicoccus Jingziensis gen. nov., sp. nov., isolated from coastal seawater.</title>
        <authorList>
            <person name="Feng X."/>
        </authorList>
    </citation>
    <scope>NUCLEOTIDE SEQUENCE [LARGE SCALE GENOMIC DNA]</scope>
    <source>
        <strain evidence="1 2">N1E253</strain>
    </source>
</reference>
<evidence type="ECO:0000313" key="2">
    <source>
        <dbReference type="Proteomes" id="UP000557872"/>
    </source>
</evidence>
<evidence type="ECO:0000313" key="1">
    <source>
        <dbReference type="EMBL" id="NWK57079.1"/>
    </source>
</evidence>
<dbReference type="AlphaFoldDB" id="A0A851GIS2"/>
<dbReference type="PANTHER" id="PTHR35276:SF1">
    <property type="entry name" value="TRNA (MNM(5)S(2)U34)-METHYLTRANSFERASE, CHLOROPLASTIC"/>
    <property type="match status" value="1"/>
</dbReference>
<organism evidence="1 2">
    <name type="scientific">Oceaniferula marina</name>
    <dbReference type="NCBI Taxonomy" id="2748318"/>
    <lineage>
        <taxon>Bacteria</taxon>
        <taxon>Pseudomonadati</taxon>
        <taxon>Verrucomicrobiota</taxon>
        <taxon>Verrucomicrobiia</taxon>
        <taxon>Verrucomicrobiales</taxon>
        <taxon>Verrucomicrobiaceae</taxon>
        <taxon>Oceaniferula</taxon>
    </lineage>
</organism>
<dbReference type="InterPro" id="IPR010719">
    <property type="entry name" value="MnmM_MeTrfase"/>
</dbReference>
<comment type="caution">
    <text evidence="1">The sequence shown here is derived from an EMBL/GenBank/DDBJ whole genome shotgun (WGS) entry which is preliminary data.</text>
</comment>
<keyword evidence="1" id="KW-0808">Transferase</keyword>
<proteinExistence type="predicted"/>
<dbReference type="PANTHER" id="PTHR35276">
    <property type="entry name" value="S-ADENOSYL-L-METHIONINE-DEPENDENT METHYLTRANSFERASES SUPERFAMILY PROTEIN"/>
    <property type="match status" value="1"/>
</dbReference>
<name>A0A851GIS2_9BACT</name>
<accession>A0A851GIS2</accession>
<dbReference type="GO" id="GO:0008168">
    <property type="term" value="F:methyltransferase activity"/>
    <property type="evidence" value="ECO:0007669"/>
    <property type="project" value="UniProtKB-KW"/>
</dbReference>
<dbReference type="Gene3D" id="3.40.50.150">
    <property type="entry name" value="Vaccinia Virus protein VP39"/>
    <property type="match status" value="1"/>
</dbReference>
<dbReference type="EMBL" id="JACBAZ010000008">
    <property type="protein sequence ID" value="NWK57079.1"/>
    <property type="molecule type" value="Genomic_DNA"/>
</dbReference>